<evidence type="ECO:0000313" key="2">
    <source>
        <dbReference type="Proteomes" id="UP000061468"/>
    </source>
</evidence>
<proteinExistence type="predicted"/>
<accession>A0AAC8XH91</accession>
<evidence type="ECO:0000313" key="1">
    <source>
        <dbReference type="EMBL" id="AMJ76904.1"/>
    </source>
</evidence>
<name>A0AAC8XH91_9ALTE</name>
<gene>
    <name evidence="1" type="ORF">AV942_00545</name>
</gene>
<dbReference type="RefSeq" id="WP_015065886.1">
    <property type="nucleotide sequence ID" value="NZ_CP013928.1"/>
</dbReference>
<dbReference type="AlphaFoldDB" id="A0AAC8XH91"/>
<organism evidence="1 2">
    <name type="scientific">Alteromonas mediterranea</name>
    <dbReference type="NCBI Taxonomy" id="314275"/>
    <lineage>
        <taxon>Bacteria</taxon>
        <taxon>Pseudomonadati</taxon>
        <taxon>Pseudomonadota</taxon>
        <taxon>Gammaproteobacteria</taxon>
        <taxon>Alteromonadales</taxon>
        <taxon>Alteromonadaceae</taxon>
        <taxon>Alteromonas/Salinimonas group</taxon>
        <taxon>Alteromonas</taxon>
    </lineage>
</organism>
<dbReference type="EMBL" id="CP013928">
    <property type="protein sequence ID" value="AMJ76904.1"/>
    <property type="molecule type" value="Genomic_DNA"/>
</dbReference>
<dbReference type="Proteomes" id="UP000061468">
    <property type="component" value="Chromosome"/>
</dbReference>
<reference evidence="1 2" key="1">
    <citation type="submission" date="2015-12" db="EMBL/GenBank/DDBJ databases">
        <title>Intraspecies pangenome expansion in the marine bacterium Alteromonas.</title>
        <authorList>
            <person name="Lopez-Perez M."/>
            <person name="Rodriguez-Valera F."/>
        </authorList>
    </citation>
    <scope>NUCLEOTIDE SEQUENCE [LARGE SCALE GENOMIC DNA]</scope>
    <source>
        <strain evidence="1 2">UM8</strain>
    </source>
</reference>
<protein>
    <submittedName>
        <fullName evidence="1">Uncharacterized protein</fullName>
    </submittedName>
</protein>
<sequence>MVVESYPIAFQQIYKFSKFFFTEKGFSIAVVLSKTPYLSASLASLGAQCEENIFKAGKCFLIPKLDGTSKWQHIVIEREEYINGQALYYYKFRKPRKRNLKKQLEISDVGLQAKPEKFFKDYGIVNHYADESEWLGKHDVDLSSRDKLRNKSSYFPYIVGNKLKFISWFKTDLKIPTEEGKSLADISAINVNETPYSDIQFVSQYKLNGSANPSIWINKVPPSKFRGKALVILSPYLSAFENKMIEVNDLYHDQMLIACNADALPVELRCLLSEQKCYRFSLFSRGFE</sequence>